<feature type="transmembrane region" description="Helical" evidence="8">
    <location>
        <begin position="184"/>
        <end position="201"/>
    </location>
</feature>
<feature type="domain" description="EamA" evidence="9">
    <location>
        <begin position="9"/>
        <end position="149"/>
    </location>
</feature>
<dbReference type="InterPro" id="IPR037185">
    <property type="entry name" value="EmrE-like"/>
</dbReference>
<sequence>MSFTKSKNLGVILATLAYLLWGGLALYWHLLAQVNSGVVFSWRMVSTLITMLLYFFITQNFQKLTKEIKTLTKKKSHFLRAFIASVLISINWLVYIYAISIGEATQASIGYYIMPLLSIALAVIFLHEKIDRFALFAIVLALIAVILMTVESGQFPLIALILAFSFGFYGLIKKNIILSSDVSITFETLMITPFAIIWLIFFAPHQVMTLSEIIYLIFSGVITAIPLLLFAESLKHANLATVGFLQYINPTLQMLIAIFILGESLNTSSLQSIVLILISISIFSIGQFLSMKKYEKSKNG</sequence>
<dbReference type="PANTHER" id="PTHR22911:SF137">
    <property type="entry name" value="SOLUTE CARRIER FAMILY 35 MEMBER G2-RELATED"/>
    <property type="match status" value="1"/>
</dbReference>
<comment type="similarity">
    <text evidence="2">Belongs to the EamA transporter family.</text>
</comment>
<feature type="transmembrane region" description="Helical" evidence="8">
    <location>
        <begin position="268"/>
        <end position="289"/>
    </location>
</feature>
<evidence type="ECO:0000259" key="9">
    <source>
        <dbReference type="Pfam" id="PF00892"/>
    </source>
</evidence>
<protein>
    <submittedName>
        <fullName evidence="10">EamA family transporter RarD</fullName>
    </submittedName>
</protein>
<comment type="caution">
    <text evidence="10">The sequence shown here is derived from an EMBL/GenBank/DDBJ whole genome shotgun (WGS) entry which is preliminary data.</text>
</comment>
<accession>A0ABV9JCZ2</accession>
<feature type="transmembrane region" description="Helical" evidence="8">
    <location>
        <begin position="78"/>
        <end position="97"/>
    </location>
</feature>
<comment type="subcellular location">
    <subcellularLocation>
        <location evidence="1">Cell membrane</location>
        <topology evidence="1">Multi-pass membrane protein</topology>
    </subcellularLocation>
</comment>
<dbReference type="InterPro" id="IPR004626">
    <property type="entry name" value="RarD"/>
</dbReference>
<evidence type="ECO:0000313" key="11">
    <source>
        <dbReference type="Proteomes" id="UP001595987"/>
    </source>
</evidence>
<evidence type="ECO:0000313" key="10">
    <source>
        <dbReference type="EMBL" id="MFC4652544.1"/>
    </source>
</evidence>
<keyword evidence="3" id="KW-0813">Transport</keyword>
<dbReference type="PANTHER" id="PTHR22911">
    <property type="entry name" value="ACYL-MALONYL CONDENSING ENZYME-RELATED"/>
    <property type="match status" value="1"/>
</dbReference>
<dbReference type="NCBIfam" id="TIGR00688">
    <property type="entry name" value="rarD"/>
    <property type="match status" value="1"/>
</dbReference>
<evidence type="ECO:0000256" key="3">
    <source>
        <dbReference type="ARBA" id="ARBA00022448"/>
    </source>
</evidence>
<evidence type="ECO:0000256" key="2">
    <source>
        <dbReference type="ARBA" id="ARBA00007362"/>
    </source>
</evidence>
<dbReference type="EMBL" id="JBHSGD010000005">
    <property type="protein sequence ID" value="MFC4652544.1"/>
    <property type="molecule type" value="Genomic_DNA"/>
</dbReference>
<gene>
    <name evidence="10" type="primary">rarD</name>
    <name evidence="10" type="ORF">ACFO26_06445</name>
</gene>
<dbReference type="InterPro" id="IPR000620">
    <property type="entry name" value="EamA_dom"/>
</dbReference>
<keyword evidence="6 8" id="KW-1133">Transmembrane helix</keyword>
<evidence type="ECO:0000256" key="7">
    <source>
        <dbReference type="ARBA" id="ARBA00023136"/>
    </source>
</evidence>
<feature type="transmembrane region" description="Helical" evidence="8">
    <location>
        <begin position="243"/>
        <end position="262"/>
    </location>
</feature>
<keyword evidence="4" id="KW-1003">Cell membrane</keyword>
<feature type="transmembrane region" description="Helical" evidence="8">
    <location>
        <begin position="133"/>
        <end position="149"/>
    </location>
</feature>
<dbReference type="Proteomes" id="UP001595987">
    <property type="component" value="Unassembled WGS sequence"/>
</dbReference>
<feature type="transmembrane region" description="Helical" evidence="8">
    <location>
        <begin position="40"/>
        <end position="57"/>
    </location>
</feature>
<feature type="transmembrane region" description="Helical" evidence="8">
    <location>
        <begin position="9"/>
        <end position="28"/>
    </location>
</feature>
<keyword evidence="11" id="KW-1185">Reference proteome</keyword>
<feature type="domain" description="EamA" evidence="9">
    <location>
        <begin position="157"/>
        <end position="284"/>
    </location>
</feature>
<organism evidence="10 11">
    <name type="scientific">Lactococcus nasutitermitis</name>
    <dbReference type="NCBI Taxonomy" id="1652957"/>
    <lineage>
        <taxon>Bacteria</taxon>
        <taxon>Bacillati</taxon>
        <taxon>Bacillota</taxon>
        <taxon>Bacilli</taxon>
        <taxon>Lactobacillales</taxon>
        <taxon>Streptococcaceae</taxon>
        <taxon>Lactococcus</taxon>
    </lineage>
</organism>
<feature type="transmembrane region" description="Helical" evidence="8">
    <location>
        <begin position="213"/>
        <end position="231"/>
    </location>
</feature>
<keyword evidence="7 8" id="KW-0472">Membrane</keyword>
<proteinExistence type="inferred from homology"/>
<evidence type="ECO:0000256" key="8">
    <source>
        <dbReference type="SAM" id="Phobius"/>
    </source>
</evidence>
<evidence type="ECO:0000256" key="6">
    <source>
        <dbReference type="ARBA" id="ARBA00022989"/>
    </source>
</evidence>
<evidence type="ECO:0000256" key="5">
    <source>
        <dbReference type="ARBA" id="ARBA00022692"/>
    </source>
</evidence>
<reference evidence="11" key="1">
    <citation type="journal article" date="2019" name="Int. J. Syst. Evol. Microbiol.">
        <title>The Global Catalogue of Microorganisms (GCM) 10K type strain sequencing project: providing services to taxonomists for standard genome sequencing and annotation.</title>
        <authorList>
            <consortium name="The Broad Institute Genomics Platform"/>
            <consortium name="The Broad Institute Genome Sequencing Center for Infectious Disease"/>
            <person name="Wu L."/>
            <person name="Ma J."/>
        </authorList>
    </citation>
    <scope>NUCLEOTIDE SEQUENCE [LARGE SCALE GENOMIC DNA]</scope>
    <source>
        <strain evidence="11">CCUG 63287</strain>
    </source>
</reference>
<dbReference type="Pfam" id="PF00892">
    <property type="entry name" value="EamA"/>
    <property type="match status" value="2"/>
</dbReference>
<dbReference type="RefSeq" id="WP_213536044.1">
    <property type="nucleotide sequence ID" value="NZ_BOVQ01000005.1"/>
</dbReference>
<evidence type="ECO:0000256" key="1">
    <source>
        <dbReference type="ARBA" id="ARBA00004651"/>
    </source>
</evidence>
<name>A0ABV9JCZ2_9LACT</name>
<keyword evidence="5 8" id="KW-0812">Transmembrane</keyword>
<evidence type="ECO:0000256" key="4">
    <source>
        <dbReference type="ARBA" id="ARBA00022475"/>
    </source>
</evidence>
<feature type="transmembrane region" description="Helical" evidence="8">
    <location>
        <begin position="155"/>
        <end position="172"/>
    </location>
</feature>
<feature type="transmembrane region" description="Helical" evidence="8">
    <location>
        <begin position="109"/>
        <end position="126"/>
    </location>
</feature>
<dbReference type="SUPFAM" id="SSF103481">
    <property type="entry name" value="Multidrug resistance efflux transporter EmrE"/>
    <property type="match status" value="2"/>
</dbReference>